<dbReference type="InterPro" id="IPR016181">
    <property type="entry name" value="Acyl_CoA_acyltransferase"/>
</dbReference>
<keyword evidence="3" id="KW-0012">Acyltransferase</keyword>
<keyword evidence="5" id="KW-1185">Reference proteome</keyword>
<dbReference type="PATRIC" id="fig|1454001.3.peg.197"/>
<evidence type="ECO:0000313" key="4">
    <source>
        <dbReference type="EMBL" id="EXI69856.1"/>
    </source>
</evidence>
<evidence type="ECO:0008006" key="6">
    <source>
        <dbReference type="Google" id="ProtNLM"/>
    </source>
</evidence>
<evidence type="ECO:0000256" key="2">
    <source>
        <dbReference type="ARBA" id="ARBA00022679"/>
    </source>
</evidence>
<evidence type="ECO:0000313" key="5">
    <source>
        <dbReference type="Proteomes" id="UP000020218"/>
    </source>
</evidence>
<dbReference type="Proteomes" id="UP000020218">
    <property type="component" value="Unassembled WGS sequence"/>
</dbReference>
<dbReference type="STRING" id="1454001.AW08_00349"/>
<proteinExistence type="predicted"/>
<keyword evidence="1" id="KW-1277">Toxin-antitoxin system</keyword>
<dbReference type="PANTHER" id="PTHR36449:SF1">
    <property type="entry name" value="ACETYLTRANSFERASE"/>
    <property type="match status" value="1"/>
</dbReference>
<dbReference type="GO" id="GO:0016746">
    <property type="term" value="F:acyltransferase activity"/>
    <property type="evidence" value="ECO:0007669"/>
    <property type="project" value="UniProtKB-KW"/>
</dbReference>
<dbReference type="EMBL" id="JFAX01000001">
    <property type="protein sequence ID" value="EXI69856.1"/>
    <property type="molecule type" value="Genomic_DNA"/>
</dbReference>
<name>A0A011N4L8_9PROT</name>
<dbReference type="SUPFAM" id="SSF55729">
    <property type="entry name" value="Acyl-CoA N-acyltransferases (Nat)"/>
    <property type="match status" value="1"/>
</dbReference>
<protein>
    <recommendedName>
        <fullName evidence="6">N-acetyltransferase domain-containing protein</fullName>
    </recommendedName>
</protein>
<reference evidence="4" key="1">
    <citation type="submission" date="2014-02" db="EMBL/GenBank/DDBJ databases">
        <title>Expanding our view of genomic diversity in Candidatus Accumulibacter clades.</title>
        <authorList>
            <person name="Skennerton C.T."/>
            <person name="Barr J.J."/>
            <person name="Slater F.R."/>
            <person name="Bond P.L."/>
            <person name="Tyson G.W."/>
        </authorList>
    </citation>
    <scope>NUCLEOTIDE SEQUENCE [LARGE SCALE GENOMIC DNA]</scope>
</reference>
<accession>A0A011N4L8</accession>
<evidence type="ECO:0000256" key="1">
    <source>
        <dbReference type="ARBA" id="ARBA00022649"/>
    </source>
</evidence>
<gene>
    <name evidence="4" type="ORF">AW08_00349</name>
</gene>
<sequence>MTAAFFSQALADHDRSAFNSGNERIDHYFRQAVSQDVKRSYAACYVLIDKASDRLAGFYTLSSHSIALTELTVDVARKLPRYPSVPAVLIGWLGRDLSFRGQHVGAMFLADAITRLAAAPIGIHAICADAIDDAAATFYREHQFVPFASRPNSLYLPRKDGSCAGDDEGRRHATAPVALRVNAPVASPSIAMTKTRRPANPLGVTTPLWPSLAFCPLTPPHRVRRQLACHCTADPNEPKYTRQRTHIP</sequence>
<comment type="caution">
    <text evidence="4">The sequence shown here is derived from an EMBL/GenBank/DDBJ whole genome shotgun (WGS) entry which is preliminary data.</text>
</comment>
<dbReference type="PANTHER" id="PTHR36449">
    <property type="entry name" value="ACETYLTRANSFERASE-RELATED"/>
    <property type="match status" value="1"/>
</dbReference>
<dbReference type="AlphaFoldDB" id="A0A011N4L8"/>
<organism evidence="4 5">
    <name type="scientific">Candidatus Accumulibacter adjunctus</name>
    <dbReference type="NCBI Taxonomy" id="1454001"/>
    <lineage>
        <taxon>Bacteria</taxon>
        <taxon>Pseudomonadati</taxon>
        <taxon>Pseudomonadota</taxon>
        <taxon>Betaproteobacteria</taxon>
        <taxon>Candidatus Accumulibacter</taxon>
    </lineage>
</organism>
<evidence type="ECO:0000256" key="3">
    <source>
        <dbReference type="ARBA" id="ARBA00023315"/>
    </source>
</evidence>
<keyword evidence="2" id="KW-0808">Transferase</keyword>
<dbReference type="Gene3D" id="3.40.630.30">
    <property type="match status" value="1"/>
</dbReference>